<dbReference type="AlphaFoldDB" id="A0A4Y5MZP4"/>
<reference evidence="2" key="1">
    <citation type="submission" date="2019-04" db="EMBL/GenBank/DDBJ databases">
        <authorList>
            <person name="Yu Z."/>
            <person name="Deng C."/>
        </authorList>
    </citation>
    <scope>NUCLEOTIDE SEQUENCE</scope>
</reference>
<dbReference type="EMBL" id="MK820634">
    <property type="protein sequence ID" value="QCW06829.1"/>
    <property type="molecule type" value="Genomic_DNA"/>
</dbReference>
<dbReference type="Gene3D" id="3.10.28.10">
    <property type="entry name" value="Homing endonucleases"/>
    <property type="match status" value="1"/>
</dbReference>
<geneLocation type="mitochondrion" evidence="2"/>
<protein>
    <recommendedName>
        <fullName evidence="1">Homing endonuclease LAGLIDADG domain-containing protein</fullName>
    </recommendedName>
</protein>
<evidence type="ECO:0000259" key="1">
    <source>
        <dbReference type="Pfam" id="PF00961"/>
    </source>
</evidence>
<accession>A0A4Y5MZP4</accession>
<feature type="domain" description="Homing endonuclease LAGLIDADG" evidence="1">
    <location>
        <begin position="134"/>
        <end position="170"/>
    </location>
</feature>
<dbReference type="Pfam" id="PF00961">
    <property type="entry name" value="LAGLIDADG_1"/>
    <property type="match status" value="1"/>
</dbReference>
<dbReference type="RefSeq" id="YP_009663690.1">
    <property type="nucleotide sequence ID" value="NC_042947.1"/>
</dbReference>
<gene>
    <name evidence="2" type="primary">orf174</name>
</gene>
<organism evidence="2">
    <name type="scientific">Dactylella tenuis</name>
    <dbReference type="NCBI Taxonomy" id="383872"/>
    <lineage>
        <taxon>Eukaryota</taxon>
        <taxon>Fungi</taxon>
        <taxon>Dikarya</taxon>
        <taxon>Ascomycota</taxon>
        <taxon>Pezizomycotina</taxon>
        <taxon>Orbiliomycetes</taxon>
        <taxon>Orbiliales</taxon>
        <taxon>Orbiliaceae</taxon>
        <taxon>Dactylella</taxon>
    </lineage>
</organism>
<dbReference type="InterPro" id="IPR004860">
    <property type="entry name" value="LAGLIDADG_dom"/>
</dbReference>
<keyword evidence="2" id="KW-0496">Mitochondrion</keyword>
<dbReference type="InterPro" id="IPR027434">
    <property type="entry name" value="Homing_endonucl"/>
</dbReference>
<dbReference type="GO" id="GO:0004519">
    <property type="term" value="F:endonuclease activity"/>
    <property type="evidence" value="ECO:0007669"/>
    <property type="project" value="InterPro"/>
</dbReference>
<dbReference type="GeneID" id="40512579"/>
<proteinExistence type="predicted"/>
<evidence type="ECO:0000313" key="2">
    <source>
        <dbReference type="EMBL" id="QCW06829.1"/>
    </source>
</evidence>
<dbReference type="SUPFAM" id="SSF55608">
    <property type="entry name" value="Homing endonucleases"/>
    <property type="match status" value="1"/>
</dbReference>
<name>A0A4Y5MZP4_9PEZI</name>
<sequence>MWELLSNSWDILKFLRLNLNQKIMNGWTNYSCIVTSQNISSPFRMKMDNHGSKLEYCTFILNLTENKYITEKEQRVNDSRYKNTSYLRCTLLDFERNYQFKIPFKLINKSRFYTSKAIQKSDININILNAYFVTGFSDAESSFVVRILKNSKYNTGLVVSASFQISLQKKILIH</sequence>